<gene>
    <name evidence="3" type="primary">KL137_00009</name>
</gene>
<dbReference type="Pfam" id="PF00534">
    <property type="entry name" value="Glycos_transf_1"/>
    <property type="match status" value="1"/>
</dbReference>
<protein>
    <submittedName>
        <fullName evidence="3">Glycosyltransferase</fullName>
    </submittedName>
</protein>
<evidence type="ECO:0000259" key="2">
    <source>
        <dbReference type="Pfam" id="PF00534"/>
    </source>
</evidence>
<evidence type="ECO:0000313" key="3">
    <source>
        <dbReference type="EMBL" id="SCA95922.1"/>
    </source>
</evidence>
<sequence>MNVLIDNRWKKSGGIGTFAEEVNNILKYPNAGFKGTPFSGIDTLRTSFKMLRSDRKVYFFPGYIPPIYSKRKFVFTIHDLNHIDRKENSSVIKRFFYNTIIMRGCKKASFIFTVSEFSRRRIIEWSKVDESKVINVGNGVSNRFCIDGVKKDYGFEYILCVGNRKAHKNETRILEAFSRANVSDNLKIVFTGSLNDTLDQKIHELGLSERVIFTGYIKTADLPPLYRGAKALVFVSLYEGFGLPVIEAMACGTPVVTSNTTSLGEVAGEAAILVNPESTTEITSGIEQVINDNDKRAWLISNGLKRAQLYTWDKVANKISDVLSSLD</sequence>
<dbReference type="GO" id="GO:0016757">
    <property type="term" value="F:glycosyltransferase activity"/>
    <property type="evidence" value="ECO:0007669"/>
    <property type="project" value="InterPro"/>
</dbReference>
<dbReference type="Gene3D" id="3.40.50.2000">
    <property type="entry name" value="Glycogen Phosphorylase B"/>
    <property type="match status" value="2"/>
</dbReference>
<dbReference type="SUPFAM" id="SSF53756">
    <property type="entry name" value="UDP-Glycosyltransferase/glycogen phosphorylase"/>
    <property type="match status" value="1"/>
</dbReference>
<dbReference type="GO" id="GO:0009103">
    <property type="term" value="P:lipopolysaccharide biosynthetic process"/>
    <property type="evidence" value="ECO:0007669"/>
    <property type="project" value="TreeGrafter"/>
</dbReference>
<dbReference type="EMBL" id="LT603713">
    <property type="protein sequence ID" value="SCA95922.1"/>
    <property type="molecule type" value="Genomic_DNA"/>
</dbReference>
<proteinExistence type="predicted"/>
<reference evidence="3" key="2">
    <citation type="submission" date="2016-08" db="EMBL/GenBank/DDBJ databases">
        <title>Klebsiella loci capsule.</title>
        <authorList>
            <person name="Holt K.E."/>
            <person name="Thomson N.R."/>
        </authorList>
    </citation>
    <scope>NUCLEOTIDE SEQUENCE</scope>
    <source>
        <strain evidence="3">KSB1_10F</strain>
    </source>
</reference>
<dbReference type="CDD" id="cd03809">
    <property type="entry name" value="GT4_MtfB-like"/>
    <property type="match status" value="1"/>
</dbReference>
<dbReference type="InterPro" id="IPR001296">
    <property type="entry name" value="Glyco_trans_1"/>
</dbReference>
<name>A0A1C3T045_KLEPN</name>
<feature type="domain" description="Glycosyl transferase family 1" evidence="2">
    <location>
        <begin position="154"/>
        <end position="305"/>
    </location>
</feature>
<accession>A0A1C3T045</accession>
<reference evidence="3" key="1">
    <citation type="submission" date="2016-07" db="EMBL/GenBank/DDBJ databases">
        <authorList>
            <person name="Informatics P."/>
        </authorList>
    </citation>
    <scope>NUCLEOTIDE SEQUENCE</scope>
    <source>
        <strain evidence="3">KSB1_10F</strain>
    </source>
</reference>
<dbReference type="PANTHER" id="PTHR46401:SF2">
    <property type="entry name" value="GLYCOSYLTRANSFERASE WBBK-RELATED"/>
    <property type="match status" value="1"/>
</dbReference>
<dbReference type="AlphaFoldDB" id="A0A1C3T045"/>
<evidence type="ECO:0000256" key="1">
    <source>
        <dbReference type="ARBA" id="ARBA00022679"/>
    </source>
</evidence>
<organism evidence="3">
    <name type="scientific">Klebsiella pneumoniae</name>
    <dbReference type="NCBI Taxonomy" id="573"/>
    <lineage>
        <taxon>Bacteria</taxon>
        <taxon>Pseudomonadati</taxon>
        <taxon>Pseudomonadota</taxon>
        <taxon>Gammaproteobacteria</taxon>
        <taxon>Enterobacterales</taxon>
        <taxon>Enterobacteriaceae</taxon>
        <taxon>Klebsiella/Raoultella group</taxon>
        <taxon>Klebsiella</taxon>
        <taxon>Klebsiella pneumoniae complex</taxon>
    </lineage>
</organism>
<dbReference type="PANTHER" id="PTHR46401">
    <property type="entry name" value="GLYCOSYLTRANSFERASE WBBK-RELATED"/>
    <property type="match status" value="1"/>
</dbReference>
<keyword evidence="1 3" id="KW-0808">Transferase</keyword>